<proteinExistence type="inferred from homology"/>
<keyword evidence="5 10" id="KW-0812">Transmembrane</keyword>
<evidence type="ECO:0000256" key="4">
    <source>
        <dbReference type="ARBA" id="ARBA00015384"/>
    </source>
</evidence>
<dbReference type="PIRSF" id="PIRSF005413">
    <property type="entry name" value="COX11"/>
    <property type="match status" value="1"/>
</dbReference>
<dbReference type="Proteomes" id="UP000199657">
    <property type="component" value="Unassembled WGS sequence"/>
</dbReference>
<gene>
    <name evidence="11" type="ORF">SAMN04488052_104264</name>
</gene>
<dbReference type="SUPFAM" id="SSF110111">
    <property type="entry name" value="Ctag/Cox11"/>
    <property type="match status" value="1"/>
</dbReference>
<keyword evidence="6" id="KW-0735">Signal-anchor</keyword>
<sequence length="196" mass="21920">MSDETTSKRHTNLVTRLVLVTVGMFGFGFALVPLYDVICDITGLNGVVDLQAADYDGAAEVDPDRKVTVEFVATVNDNRPWEFTPEVRRMEVTPGELYTVTFKTTNEQDEDTVSQIVPSVAPGRAGRHFRKTECFCFTEQPFEAGENRDMSVTFFIDPRLHERKQVVTLSYTLFDLGAGDDPDFDPEDAQLHAGSE</sequence>
<evidence type="ECO:0000256" key="3">
    <source>
        <dbReference type="ARBA" id="ARBA00009620"/>
    </source>
</evidence>
<dbReference type="PANTHER" id="PTHR21320">
    <property type="entry name" value="CYTOCHROME C OXIDASE ASSEMBLY PROTEIN COX11-RELATED"/>
    <property type="match status" value="1"/>
</dbReference>
<keyword evidence="9 10" id="KW-0472">Membrane</keyword>
<feature type="transmembrane region" description="Helical" evidence="10">
    <location>
        <begin position="17"/>
        <end position="35"/>
    </location>
</feature>
<evidence type="ECO:0000256" key="6">
    <source>
        <dbReference type="ARBA" id="ARBA00022968"/>
    </source>
</evidence>
<organism evidence="11 12">
    <name type="scientific">Aquisalimonas asiatica</name>
    <dbReference type="NCBI Taxonomy" id="406100"/>
    <lineage>
        <taxon>Bacteria</taxon>
        <taxon>Pseudomonadati</taxon>
        <taxon>Pseudomonadota</taxon>
        <taxon>Gammaproteobacteria</taxon>
        <taxon>Chromatiales</taxon>
        <taxon>Ectothiorhodospiraceae</taxon>
        <taxon>Aquisalimonas</taxon>
    </lineage>
</organism>
<dbReference type="EMBL" id="FOEG01000004">
    <property type="protein sequence ID" value="SEO91298.1"/>
    <property type="molecule type" value="Genomic_DNA"/>
</dbReference>
<dbReference type="PANTHER" id="PTHR21320:SF3">
    <property type="entry name" value="CYTOCHROME C OXIDASE ASSEMBLY PROTEIN COX11, MITOCHONDRIAL-RELATED"/>
    <property type="match status" value="1"/>
</dbReference>
<comment type="subcellular location">
    <subcellularLocation>
        <location evidence="2">Cell inner membrane</location>
        <topology evidence="2">Single-pass type II membrane protein</topology>
        <orientation evidence="2">Periplasmic side</orientation>
    </subcellularLocation>
</comment>
<comment type="similarity">
    <text evidence="3">Belongs to the COX11/CtaG family.</text>
</comment>
<reference evidence="11 12" key="1">
    <citation type="submission" date="2016-10" db="EMBL/GenBank/DDBJ databases">
        <authorList>
            <person name="de Groot N.N."/>
        </authorList>
    </citation>
    <scope>NUCLEOTIDE SEQUENCE [LARGE SCALE GENOMIC DNA]</scope>
    <source>
        <strain evidence="11 12">CGMCC 1.6291</strain>
    </source>
</reference>
<dbReference type="RefSeq" id="WP_091643646.1">
    <property type="nucleotide sequence ID" value="NZ_FOEG01000004.1"/>
</dbReference>
<comment type="function">
    <text evidence="1">Exerts its effect at some terminal stage of cytochrome c oxidase synthesis, probably by being involved in the insertion of the copper B into subunit I.</text>
</comment>
<dbReference type="OrthoDB" id="9804841at2"/>
<keyword evidence="7 10" id="KW-1133">Transmembrane helix</keyword>
<evidence type="ECO:0000256" key="9">
    <source>
        <dbReference type="ARBA" id="ARBA00023136"/>
    </source>
</evidence>
<protein>
    <recommendedName>
        <fullName evidence="4">Cytochrome c oxidase assembly protein CtaG</fullName>
    </recommendedName>
</protein>
<dbReference type="InterPro" id="IPR023471">
    <property type="entry name" value="CtaG/Cox11_dom_sf"/>
</dbReference>
<name>A0A1H8TLE3_9GAMM</name>
<dbReference type="NCBIfam" id="NF003465">
    <property type="entry name" value="PRK05089.1"/>
    <property type="match status" value="1"/>
</dbReference>
<dbReference type="Pfam" id="PF04442">
    <property type="entry name" value="CtaG_Cox11"/>
    <property type="match status" value="1"/>
</dbReference>
<evidence type="ECO:0000256" key="10">
    <source>
        <dbReference type="SAM" id="Phobius"/>
    </source>
</evidence>
<evidence type="ECO:0000256" key="5">
    <source>
        <dbReference type="ARBA" id="ARBA00022692"/>
    </source>
</evidence>
<dbReference type="InterPro" id="IPR007533">
    <property type="entry name" value="Cyt_c_oxidase_assmbl_CtaG"/>
</dbReference>
<evidence type="ECO:0000256" key="8">
    <source>
        <dbReference type="ARBA" id="ARBA00023008"/>
    </source>
</evidence>
<evidence type="ECO:0000256" key="2">
    <source>
        <dbReference type="ARBA" id="ARBA00004382"/>
    </source>
</evidence>
<dbReference type="STRING" id="406100.SAMN04488052_104264"/>
<evidence type="ECO:0000313" key="11">
    <source>
        <dbReference type="EMBL" id="SEO91298.1"/>
    </source>
</evidence>
<dbReference type="GO" id="GO:0005507">
    <property type="term" value="F:copper ion binding"/>
    <property type="evidence" value="ECO:0007669"/>
    <property type="project" value="InterPro"/>
</dbReference>
<evidence type="ECO:0000256" key="1">
    <source>
        <dbReference type="ARBA" id="ARBA00004007"/>
    </source>
</evidence>
<keyword evidence="8" id="KW-0186">Copper</keyword>
<evidence type="ECO:0000256" key="7">
    <source>
        <dbReference type="ARBA" id="ARBA00022989"/>
    </source>
</evidence>
<accession>A0A1H8TLE3</accession>
<dbReference type="AlphaFoldDB" id="A0A1H8TLE3"/>
<dbReference type="GO" id="GO:0005886">
    <property type="term" value="C:plasma membrane"/>
    <property type="evidence" value="ECO:0007669"/>
    <property type="project" value="UniProtKB-SubCell"/>
</dbReference>
<evidence type="ECO:0000313" key="12">
    <source>
        <dbReference type="Proteomes" id="UP000199657"/>
    </source>
</evidence>
<dbReference type="Gene3D" id="2.60.370.10">
    <property type="entry name" value="Ctag/Cox11"/>
    <property type="match status" value="1"/>
</dbReference>
<keyword evidence="12" id="KW-1185">Reference proteome</keyword>